<evidence type="ECO:0000313" key="3">
    <source>
        <dbReference type="Proteomes" id="UP000313645"/>
    </source>
</evidence>
<name>A0ABY1ZDV0_9GAMM</name>
<evidence type="ECO:0000313" key="2">
    <source>
        <dbReference type="EMBL" id="TBW45979.1"/>
    </source>
</evidence>
<protein>
    <recommendedName>
        <fullName evidence="4">YciI family protein</fullName>
    </recommendedName>
</protein>
<proteinExistence type="predicted"/>
<feature type="region of interest" description="Disordered" evidence="1">
    <location>
        <begin position="44"/>
        <end position="68"/>
    </location>
</feature>
<keyword evidence="3" id="KW-1185">Reference proteome</keyword>
<comment type="caution">
    <text evidence="2">The sequence shown here is derived from an EMBL/GenBank/DDBJ whole genome shotgun (WGS) entry which is preliminary data.</text>
</comment>
<evidence type="ECO:0008006" key="4">
    <source>
        <dbReference type="Google" id="ProtNLM"/>
    </source>
</evidence>
<gene>
    <name evidence="2" type="ORF">EZI54_23350</name>
</gene>
<dbReference type="Proteomes" id="UP000313645">
    <property type="component" value="Unassembled WGS sequence"/>
</dbReference>
<sequence>MKYLCLAYESEADLAGLAHDEWLRLRQETLDYVARLERNGQLVDPAKTPFSDSQPFIGLGRPIQQGRN</sequence>
<organism evidence="2 3">
    <name type="scientific">Marinobacter halodurans</name>
    <dbReference type="NCBI Taxonomy" id="2528979"/>
    <lineage>
        <taxon>Bacteria</taxon>
        <taxon>Pseudomonadati</taxon>
        <taxon>Pseudomonadota</taxon>
        <taxon>Gammaproteobacteria</taxon>
        <taxon>Pseudomonadales</taxon>
        <taxon>Marinobacteraceae</taxon>
        <taxon>Marinobacter</taxon>
    </lineage>
</organism>
<evidence type="ECO:0000256" key="1">
    <source>
        <dbReference type="SAM" id="MobiDB-lite"/>
    </source>
</evidence>
<dbReference type="RefSeq" id="WP_131484258.1">
    <property type="nucleotide sequence ID" value="NZ_SJDL01000094.1"/>
</dbReference>
<accession>A0ABY1ZDV0</accession>
<dbReference type="EMBL" id="SJDL01000094">
    <property type="protein sequence ID" value="TBW45979.1"/>
    <property type="molecule type" value="Genomic_DNA"/>
</dbReference>
<reference evidence="2 3" key="1">
    <citation type="submission" date="2019-02" db="EMBL/GenBank/DDBJ databases">
        <title>Marinobacter halodurans sp. nov., a marine bacterium isolated from sea tidal flat.</title>
        <authorList>
            <person name="Yoo Y."/>
            <person name="Lee D.W."/>
            <person name="Kim B.S."/>
            <person name="Kim J.-J."/>
        </authorList>
    </citation>
    <scope>NUCLEOTIDE SEQUENCE [LARGE SCALE GENOMIC DNA]</scope>
    <source>
        <strain evidence="2 3">YJ-S3-2</strain>
    </source>
</reference>